<dbReference type="RefSeq" id="WP_121083182.1">
    <property type="nucleotide sequence ID" value="NZ_RBZU01000001.1"/>
</dbReference>
<dbReference type="AlphaFoldDB" id="A0A494Y952"/>
<dbReference type="OrthoDB" id="8524600at2"/>
<dbReference type="Pfam" id="PF03466">
    <property type="entry name" value="LysR_substrate"/>
    <property type="match status" value="1"/>
</dbReference>
<accession>A0A494Y952</accession>
<dbReference type="PROSITE" id="PS50931">
    <property type="entry name" value="HTH_LYSR"/>
    <property type="match status" value="1"/>
</dbReference>
<keyword evidence="7" id="KW-1185">Reference proteome</keyword>
<dbReference type="GO" id="GO:0003700">
    <property type="term" value="F:DNA-binding transcription factor activity"/>
    <property type="evidence" value="ECO:0007669"/>
    <property type="project" value="InterPro"/>
</dbReference>
<dbReference type="SUPFAM" id="SSF46785">
    <property type="entry name" value="Winged helix' DNA-binding domain"/>
    <property type="match status" value="1"/>
</dbReference>
<dbReference type="Pfam" id="PF00126">
    <property type="entry name" value="HTH_1"/>
    <property type="match status" value="1"/>
</dbReference>
<name>A0A494Y952_9BURK</name>
<dbReference type="Proteomes" id="UP000270342">
    <property type="component" value="Unassembled WGS sequence"/>
</dbReference>
<comment type="caution">
    <text evidence="6">The sequence shown here is derived from an EMBL/GenBank/DDBJ whole genome shotgun (WGS) entry which is preliminary data.</text>
</comment>
<dbReference type="InterPro" id="IPR036388">
    <property type="entry name" value="WH-like_DNA-bd_sf"/>
</dbReference>
<evidence type="ECO:0000313" key="6">
    <source>
        <dbReference type="EMBL" id="RKP58876.1"/>
    </source>
</evidence>
<dbReference type="PANTHER" id="PTHR30419:SF30">
    <property type="entry name" value="LYSR FAMILY TRANSCRIPTIONAL REGULATOR"/>
    <property type="match status" value="1"/>
</dbReference>
<gene>
    <name evidence="6" type="ORF">D7S86_02815</name>
</gene>
<dbReference type="InterPro" id="IPR036390">
    <property type="entry name" value="WH_DNA-bd_sf"/>
</dbReference>
<protein>
    <submittedName>
        <fullName evidence="6">LysR family transcriptional regulator</fullName>
    </submittedName>
</protein>
<dbReference type="Gene3D" id="3.40.190.10">
    <property type="entry name" value="Periplasmic binding protein-like II"/>
    <property type="match status" value="1"/>
</dbReference>
<evidence type="ECO:0000256" key="2">
    <source>
        <dbReference type="ARBA" id="ARBA00023015"/>
    </source>
</evidence>
<feature type="domain" description="HTH lysR-type" evidence="5">
    <location>
        <begin position="1"/>
        <end position="58"/>
    </location>
</feature>
<keyword evidence="2" id="KW-0805">Transcription regulation</keyword>
<dbReference type="SUPFAM" id="SSF53850">
    <property type="entry name" value="Periplasmic binding protein-like II"/>
    <property type="match status" value="1"/>
</dbReference>
<dbReference type="Gene3D" id="1.10.10.10">
    <property type="entry name" value="Winged helix-like DNA-binding domain superfamily/Winged helix DNA-binding domain"/>
    <property type="match status" value="1"/>
</dbReference>
<comment type="similarity">
    <text evidence="1">Belongs to the LysR transcriptional regulatory family.</text>
</comment>
<dbReference type="GO" id="GO:0003677">
    <property type="term" value="F:DNA binding"/>
    <property type="evidence" value="ECO:0007669"/>
    <property type="project" value="UniProtKB-KW"/>
</dbReference>
<dbReference type="InterPro" id="IPR000847">
    <property type="entry name" value="LysR_HTH_N"/>
</dbReference>
<proteinExistence type="inferred from homology"/>
<dbReference type="PRINTS" id="PR00039">
    <property type="entry name" value="HTHLYSR"/>
</dbReference>
<organism evidence="6 7">
    <name type="scientific">Pararobbsia silviterrae</name>
    <dbReference type="NCBI Taxonomy" id="1792498"/>
    <lineage>
        <taxon>Bacteria</taxon>
        <taxon>Pseudomonadati</taxon>
        <taxon>Pseudomonadota</taxon>
        <taxon>Betaproteobacteria</taxon>
        <taxon>Burkholderiales</taxon>
        <taxon>Burkholderiaceae</taxon>
        <taxon>Pararobbsia</taxon>
    </lineage>
</organism>
<evidence type="ECO:0000256" key="4">
    <source>
        <dbReference type="ARBA" id="ARBA00023163"/>
    </source>
</evidence>
<dbReference type="FunFam" id="1.10.10.10:FF:000001">
    <property type="entry name" value="LysR family transcriptional regulator"/>
    <property type="match status" value="1"/>
</dbReference>
<evidence type="ECO:0000256" key="3">
    <source>
        <dbReference type="ARBA" id="ARBA00023125"/>
    </source>
</evidence>
<dbReference type="EMBL" id="RBZU01000001">
    <property type="protein sequence ID" value="RKP58876.1"/>
    <property type="molecule type" value="Genomic_DNA"/>
</dbReference>
<dbReference type="PANTHER" id="PTHR30419">
    <property type="entry name" value="HTH-TYPE TRANSCRIPTIONAL REGULATOR YBHD"/>
    <property type="match status" value="1"/>
</dbReference>
<dbReference type="GO" id="GO:0005829">
    <property type="term" value="C:cytosol"/>
    <property type="evidence" value="ECO:0007669"/>
    <property type="project" value="TreeGrafter"/>
</dbReference>
<keyword evidence="4" id="KW-0804">Transcription</keyword>
<reference evidence="6 7" key="1">
    <citation type="submission" date="2018-10" db="EMBL/GenBank/DDBJ databases">
        <title>Robbsia sp. DHC34, isolated from soil.</title>
        <authorList>
            <person name="Gao Z.-H."/>
            <person name="Qiu L.-H."/>
        </authorList>
    </citation>
    <scope>NUCLEOTIDE SEQUENCE [LARGE SCALE GENOMIC DNA]</scope>
    <source>
        <strain evidence="6 7">DHC34</strain>
    </source>
</reference>
<evidence type="ECO:0000259" key="5">
    <source>
        <dbReference type="PROSITE" id="PS50931"/>
    </source>
</evidence>
<evidence type="ECO:0000256" key="1">
    <source>
        <dbReference type="ARBA" id="ARBA00009437"/>
    </source>
</evidence>
<dbReference type="InterPro" id="IPR005119">
    <property type="entry name" value="LysR_subst-bd"/>
</dbReference>
<sequence length="296" mass="32356">MRPHQLKALIAAAEQGSIRAAARSVFLSQAALTKSLKELEDDMGVALITRTVRGIHLTEAGRVLYGRACAIVAEIRAARDEVERLKTHAHGVLRAAFAPWPALTILPAAYVAFSRVMPDVRVELTEGHLRDALPRLRDGTLDFIVAGALDIDASREFVRESLRIDDIVMVCRRGHPLEQVSTIEDMLPLDWIAYSADADYVALHDATLALNQLPASKRILRCASMTIALSLLTDTDAVALLPRSLLESNGLASRLVRVPVSLEMPRLSVDLLTRRHGVLSAPAQSMIACLREAARI</sequence>
<evidence type="ECO:0000313" key="7">
    <source>
        <dbReference type="Proteomes" id="UP000270342"/>
    </source>
</evidence>
<dbReference type="InterPro" id="IPR050950">
    <property type="entry name" value="HTH-type_LysR_regulators"/>
</dbReference>
<keyword evidence="3" id="KW-0238">DNA-binding</keyword>